<dbReference type="Proteomes" id="UP000245870">
    <property type="component" value="Unassembled WGS sequence"/>
</dbReference>
<evidence type="ECO:0000313" key="4">
    <source>
        <dbReference type="Proteomes" id="UP000245870"/>
    </source>
</evidence>
<dbReference type="GO" id="GO:0045454">
    <property type="term" value="P:cell redox homeostasis"/>
    <property type="evidence" value="ECO:0007669"/>
    <property type="project" value="TreeGrafter"/>
</dbReference>
<dbReference type="PRINTS" id="PR00421">
    <property type="entry name" value="THIOREDOXIN"/>
</dbReference>
<reference evidence="3 4" key="1">
    <citation type="submission" date="2018-05" db="EMBL/GenBank/DDBJ databases">
        <title>Genomic Encyclopedia of Type Strains, Phase IV (KMG-IV): sequencing the most valuable type-strain genomes for metagenomic binning, comparative biology and taxonomic classification.</title>
        <authorList>
            <person name="Goeker M."/>
        </authorList>
    </citation>
    <scope>NUCLEOTIDE SEQUENCE [LARGE SCALE GENOMIC DNA]</scope>
    <source>
        <strain evidence="3 4">DSM 100333</strain>
    </source>
</reference>
<name>A0A2U0ULN8_9BACT</name>
<dbReference type="RefSeq" id="WP_116615660.1">
    <property type="nucleotide sequence ID" value="NZ_CAMQYP010000047.1"/>
</dbReference>
<dbReference type="PANTHER" id="PTHR43601">
    <property type="entry name" value="THIOREDOXIN, MITOCHONDRIAL"/>
    <property type="match status" value="1"/>
</dbReference>
<feature type="domain" description="Thioredoxin" evidence="2">
    <location>
        <begin position="50"/>
        <end position="164"/>
    </location>
</feature>
<evidence type="ECO:0000259" key="2">
    <source>
        <dbReference type="PROSITE" id="PS51352"/>
    </source>
</evidence>
<evidence type="ECO:0000256" key="1">
    <source>
        <dbReference type="SAM" id="SignalP"/>
    </source>
</evidence>
<dbReference type="PANTHER" id="PTHR43601:SF3">
    <property type="entry name" value="THIOREDOXIN, MITOCHONDRIAL"/>
    <property type="match status" value="1"/>
</dbReference>
<dbReference type="SUPFAM" id="SSF52833">
    <property type="entry name" value="Thioredoxin-like"/>
    <property type="match status" value="1"/>
</dbReference>
<organism evidence="3 4">
    <name type="scientific">Hallella colorans</name>
    <dbReference type="NCBI Taxonomy" id="1703337"/>
    <lineage>
        <taxon>Bacteria</taxon>
        <taxon>Pseudomonadati</taxon>
        <taxon>Bacteroidota</taxon>
        <taxon>Bacteroidia</taxon>
        <taxon>Bacteroidales</taxon>
        <taxon>Prevotellaceae</taxon>
        <taxon>Hallella</taxon>
    </lineage>
</organism>
<dbReference type="InterPro" id="IPR013766">
    <property type="entry name" value="Thioredoxin_domain"/>
</dbReference>
<feature type="signal peptide" evidence="1">
    <location>
        <begin position="1"/>
        <end position="23"/>
    </location>
</feature>
<feature type="chain" id="PRO_5015662868" evidence="1">
    <location>
        <begin position="24"/>
        <end position="165"/>
    </location>
</feature>
<dbReference type="Gene3D" id="3.40.30.10">
    <property type="entry name" value="Glutaredoxin"/>
    <property type="match status" value="1"/>
</dbReference>
<keyword evidence="1" id="KW-0732">Signal</keyword>
<dbReference type="EMBL" id="QENY01000002">
    <property type="protein sequence ID" value="PVX58560.1"/>
    <property type="molecule type" value="Genomic_DNA"/>
</dbReference>
<dbReference type="CDD" id="cd02947">
    <property type="entry name" value="TRX_family"/>
    <property type="match status" value="1"/>
</dbReference>
<evidence type="ECO:0000313" key="3">
    <source>
        <dbReference type="EMBL" id="PVX58560.1"/>
    </source>
</evidence>
<dbReference type="AlphaFoldDB" id="A0A2U0ULN8"/>
<dbReference type="PROSITE" id="PS51352">
    <property type="entry name" value="THIOREDOXIN_2"/>
    <property type="match status" value="1"/>
</dbReference>
<dbReference type="InterPro" id="IPR036249">
    <property type="entry name" value="Thioredoxin-like_sf"/>
</dbReference>
<gene>
    <name evidence="3" type="ORF">C7379_10278</name>
</gene>
<dbReference type="Pfam" id="PF00085">
    <property type="entry name" value="Thioredoxin"/>
    <property type="match status" value="1"/>
</dbReference>
<proteinExistence type="predicted"/>
<protein>
    <submittedName>
        <fullName evidence="3">Thioredoxin</fullName>
    </submittedName>
</protein>
<sequence length="165" mass="18424">MRTKHFFLFVAAFVAVVALSNCARKPKKETSHIAQNATSEHTGKQASKMVQLTKEMFDMRFANADGTDDKWKPTGSKPAIVEFCATWCGPCKQLAPVMEALARQYDGQIVFYKVDIDQEKELANMFGVQAIPSLVFFPLDGTQQSTLGAMSKTEIEKKIRTLLLK</sequence>
<dbReference type="OrthoDB" id="9790390at2"/>
<accession>A0A2U0ULN8</accession>
<comment type="caution">
    <text evidence="3">The sequence shown here is derived from an EMBL/GenBank/DDBJ whole genome shotgun (WGS) entry which is preliminary data.</text>
</comment>
<keyword evidence="4" id="KW-1185">Reference proteome</keyword>